<keyword evidence="1" id="KW-0472">Membrane</keyword>
<dbReference type="EMBL" id="VSSQ01010847">
    <property type="protein sequence ID" value="MPM45365.1"/>
    <property type="molecule type" value="Genomic_DNA"/>
</dbReference>
<accession>A0A644ZWQ8</accession>
<organism evidence="2">
    <name type="scientific">bioreactor metagenome</name>
    <dbReference type="NCBI Taxonomy" id="1076179"/>
    <lineage>
        <taxon>unclassified sequences</taxon>
        <taxon>metagenomes</taxon>
        <taxon>ecological metagenomes</taxon>
    </lineage>
</organism>
<comment type="caution">
    <text evidence="2">The sequence shown here is derived from an EMBL/GenBank/DDBJ whole genome shotgun (WGS) entry which is preliminary data.</text>
</comment>
<sequence length="402" mass="46515">MKKKCCVHSHHTMIKIIINNIVMSIILIILPNTLTAMENLSEKDKECIQLKYRTKYEKVLKASEDLDRWSYLAFPSVLQINPSTVLISYKRGEAHGGDPGAKLEIMKYDVIKEKELETKIIGDIDGLIFQMGEWVKFPNGDIVNYVDMQKIVPTPNYRNNHRIGIYYSRSQDNGESFEVMKKMGPVNGIEYGYVFEDIIVGSQVYMLVMTFPELLGKIGKEGWKYGEVHVIKSNDNGKSWEFVRNLSFEFGEIDINESSFIKYGDGFIVTTRGYDGQQWIFHTDNNFKLVKQVNLTENYNCVQSIIGRPRLFLKDGAMYLLGRDYTNPYSLNLYKIDPKTLHLETYVTLDQRPGDAYYAEVFFTKKNGKTFFNTITYVKSVSDLPDIVRLEFPWEEINGIKK</sequence>
<dbReference type="AlphaFoldDB" id="A0A644ZWQ8"/>
<dbReference type="Gene3D" id="2.120.10.10">
    <property type="match status" value="1"/>
</dbReference>
<evidence type="ECO:0008006" key="3">
    <source>
        <dbReference type="Google" id="ProtNLM"/>
    </source>
</evidence>
<dbReference type="SUPFAM" id="SSF50939">
    <property type="entry name" value="Sialidases"/>
    <property type="match status" value="1"/>
</dbReference>
<keyword evidence="1" id="KW-0812">Transmembrane</keyword>
<reference evidence="2" key="1">
    <citation type="submission" date="2019-08" db="EMBL/GenBank/DDBJ databases">
        <authorList>
            <person name="Kucharzyk K."/>
            <person name="Murdoch R.W."/>
            <person name="Higgins S."/>
            <person name="Loffler F."/>
        </authorList>
    </citation>
    <scope>NUCLEOTIDE SEQUENCE</scope>
</reference>
<keyword evidence="1" id="KW-1133">Transmembrane helix</keyword>
<proteinExistence type="predicted"/>
<name>A0A644ZWQ8_9ZZZZ</name>
<gene>
    <name evidence="2" type="ORF">SDC9_92052</name>
</gene>
<dbReference type="CDD" id="cd15482">
    <property type="entry name" value="Sialidase_non-viral"/>
    <property type="match status" value="1"/>
</dbReference>
<dbReference type="InterPro" id="IPR036278">
    <property type="entry name" value="Sialidase_sf"/>
</dbReference>
<evidence type="ECO:0000313" key="2">
    <source>
        <dbReference type="EMBL" id="MPM45365.1"/>
    </source>
</evidence>
<protein>
    <recommendedName>
        <fullName evidence="3">Sialidase domain-containing protein</fullName>
    </recommendedName>
</protein>
<evidence type="ECO:0000256" key="1">
    <source>
        <dbReference type="SAM" id="Phobius"/>
    </source>
</evidence>
<feature type="transmembrane region" description="Helical" evidence="1">
    <location>
        <begin position="12"/>
        <end position="30"/>
    </location>
</feature>